<proteinExistence type="inferred from homology"/>
<accession>A0ABU0CQI3</accession>
<dbReference type="SUPFAM" id="SSF53067">
    <property type="entry name" value="Actin-like ATPase domain"/>
    <property type="match status" value="1"/>
</dbReference>
<protein>
    <submittedName>
        <fullName evidence="4">Glucokinase-like ROK family protein</fullName>
    </submittedName>
</protein>
<dbReference type="InterPro" id="IPR036390">
    <property type="entry name" value="WH_DNA-bd_sf"/>
</dbReference>
<dbReference type="Gene3D" id="1.10.10.10">
    <property type="entry name" value="Winged helix-like DNA-binding domain superfamily/Winged helix DNA-binding domain"/>
    <property type="match status" value="1"/>
</dbReference>
<dbReference type="PANTHER" id="PTHR18964">
    <property type="entry name" value="ROK (REPRESSOR, ORF, KINASE) FAMILY"/>
    <property type="match status" value="1"/>
</dbReference>
<evidence type="ECO:0000256" key="2">
    <source>
        <dbReference type="ARBA" id="ARBA00006479"/>
    </source>
</evidence>
<dbReference type="SUPFAM" id="SSF46785">
    <property type="entry name" value="Winged helix' DNA-binding domain"/>
    <property type="match status" value="1"/>
</dbReference>
<reference evidence="4 5" key="1">
    <citation type="submission" date="2023-07" db="EMBL/GenBank/DDBJ databases">
        <title>Genomic Encyclopedia of Type Strains, Phase IV (KMG-IV): sequencing the most valuable type-strain genomes for metagenomic binning, comparative biology and taxonomic classification.</title>
        <authorList>
            <person name="Goeker M."/>
        </authorList>
    </citation>
    <scope>NUCLEOTIDE SEQUENCE [LARGE SCALE GENOMIC DNA]</scope>
    <source>
        <strain evidence="4 5">DSM 17740</strain>
    </source>
</reference>
<gene>
    <name evidence="4" type="ORF">J2S00_001465</name>
</gene>
<dbReference type="EMBL" id="JAUSUQ010000004">
    <property type="protein sequence ID" value="MDQ0338679.1"/>
    <property type="molecule type" value="Genomic_DNA"/>
</dbReference>
<keyword evidence="5" id="KW-1185">Reference proteome</keyword>
<evidence type="ECO:0000313" key="4">
    <source>
        <dbReference type="EMBL" id="MDQ0338679.1"/>
    </source>
</evidence>
<keyword evidence="3" id="KW-0119">Carbohydrate metabolism</keyword>
<dbReference type="RefSeq" id="WP_307337407.1">
    <property type="nucleotide sequence ID" value="NZ_JAUSUQ010000004.1"/>
</dbReference>
<sequence length="401" mass="43760">MKAVQSSREINTKRVIKLIREEGPLSRVEISERMDIPQPTITRIIEELLKENVLKEVGLGVSKGGRRPVLLGFNHQCYYAFGVELGRSKIKVALTDLEGNFLSLRMKETQPTEKISSILDYIHQTLEAILQETSVDRHKILGVGVGLPGPLNENEQGCISPPNFYNEKEIPLRAMLQDILQFPVIIDNDANVAALAEKWFGQGIGVNNFMYIMADVGIGSGIVIDGELHRGLFGESGEIGHSTIDVYGEKCSCGNYGCLETFSSLPKVVERFRKKLKLAMPDEPTLVADVDPETIHFEDIVAAACNGSHLAQQTIQEAGQYLGVGIANAVNLLAPELVIVGGKLSEGRQLLRDAIQSTLRVRALGISGKRIPVVLSGFKEGVVLGASALVINETFSLFSNL</sequence>
<organism evidence="4 5">
    <name type="scientific">Caldalkalibacillus uzonensis</name>
    <dbReference type="NCBI Taxonomy" id="353224"/>
    <lineage>
        <taxon>Bacteria</taxon>
        <taxon>Bacillati</taxon>
        <taxon>Bacillota</taxon>
        <taxon>Bacilli</taxon>
        <taxon>Bacillales</taxon>
        <taxon>Bacillaceae</taxon>
        <taxon>Caldalkalibacillus</taxon>
    </lineage>
</organism>
<dbReference type="Pfam" id="PF13412">
    <property type="entry name" value="HTH_24"/>
    <property type="match status" value="1"/>
</dbReference>
<dbReference type="InterPro" id="IPR043129">
    <property type="entry name" value="ATPase_NBD"/>
</dbReference>
<keyword evidence="3" id="KW-0859">Xylose metabolism</keyword>
<evidence type="ECO:0000313" key="5">
    <source>
        <dbReference type="Proteomes" id="UP001232445"/>
    </source>
</evidence>
<dbReference type="Gene3D" id="3.30.420.40">
    <property type="match status" value="2"/>
</dbReference>
<evidence type="ECO:0000256" key="3">
    <source>
        <dbReference type="ARBA" id="ARBA00022629"/>
    </source>
</evidence>
<dbReference type="PANTHER" id="PTHR18964:SF149">
    <property type="entry name" value="BIFUNCTIONAL UDP-N-ACETYLGLUCOSAMINE 2-EPIMERASE_N-ACETYLMANNOSAMINE KINASE"/>
    <property type="match status" value="1"/>
</dbReference>
<evidence type="ECO:0000256" key="1">
    <source>
        <dbReference type="ARBA" id="ARBA00002486"/>
    </source>
</evidence>
<dbReference type="InterPro" id="IPR000600">
    <property type="entry name" value="ROK"/>
</dbReference>
<comment type="caution">
    <text evidence="4">The sequence shown here is derived from an EMBL/GenBank/DDBJ whole genome shotgun (WGS) entry which is preliminary data.</text>
</comment>
<dbReference type="Proteomes" id="UP001232445">
    <property type="component" value="Unassembled WGS sequence"/>
</dbReference>
<dbReference type="InterPro" id="IPR036388">
    <property type="entry name" value="WH-like_DNA-bd_sf"/>
</dbReference>
<name>A0ABU0CQI3_9BACI</name>
<dbReference type="CDD" id="cd24059">
    <property type="entry name" value="ASKHA_NBD_ROK_TM1224-like"/>
    <property type="match status" value="1"/>
</dbReference>
<dbReference type="Pfam" id="PF00480">
    <property type="entry name" value="ROK"/>
    <property type="match status" value="1"/>
</dbReference>
<comment type="function">
    <text evidence="1">Transcriptional repressor of xylose-utilizing enzymes.</text>
</comment>
<comment type="similarity">
    <text evidence="2">Belongs to the ROK (NagC/XylR) family.</text>
</comment>